<dbReference type="Ensembl" id="ENSEBUT00000021850.1">
    <property type="protein sequence ID" value="ENSEBUP00000021273.1"/>
    <property type="gene ID" value="ENSEBUG00000013148.1"/>
</dbReference>
<evidence type="ECO:0000256" key="5">
    <source>
        <dbReference type="SAM" id="MobiDB-lite"/>
    </source>
</evidence>
<evidence type="ECO:0000256" key="3">
    <source>
        <dbReference type="ARBA" id="ARBA00038122"/>
    </source>
</evidence>
<name>A0A8C4QYU2_EPTBU</name>
<reference evidence="7" key="1">
    <citation type="submission" date="2025-08" db="UniProtKB">
        <authorList>
            <consortium name="Ensembl"/>
        </authorList>
    </citation>
    <scope>IDENTIFICATION</scope>
</reference>
<reference evidence="7" key="2">
    <citation type="submission" date="2025-09" db="UniProtKB">
        <authorList>
            <consortium name="Ensembl"/>
        </authorList>
    </citation>
    <scope>IDENTIFICATION</scope>
</reference>
<dbReference type="PANTHER" id="PTHR14491:SF8">
    <property type="entry name" value="ANKYRIN REPEAT DOMAIN-CONTAINING PROTEIN SOWAHD"/>
    <property type="match status" value="1"/>
</dbReference>
<sequence>MDITQEAVIALLRRAGGKMCLEQLIQTYKQLPTESVGGSVTIETLKGLISLVAVVHLEGEEQMVVLKKEWAQQKSWAHLSRCSNETSSSSPSQLAMSTSLNVHAKSVPVNLSRDQWKIQTQMDINLNLINNPSCHDMEDETTEPGQSGSIDLINNPSRHDMEDETTEPGQSGSIDLINNPSRHDMEDETTEPGQSGSIDLINNPSRHDMEDETTEPGQSGSIDLINNPSCHDMEDETTEPGQSGSMMAGLAQPKLEYYSRTEDIECRQLMNSGDDAETELTSNSNDVKSDTDVEDKKDFWLGGPFLPTACSQEYKSESRCSLGRSMSSCSEVYLGNRVNLINRGCSAPRQPRRRSSPCFPLDPQRRLATESVSGDEASSSSSWSVHRSSCSRKRRSQGSSAGSSWWLWGSVHAIAAAEQHWLLEVANGRWLSLKDIVIGEPGLRRHRDPVTGYTALHWAAKRGETQAVVQLLNDRSGTHEDVDAPARGTGYTALHLAALHGHREVLKMLVGAFGASTEVRDHSGKKPWQYFTIRTI</sequence>
<evidence type="ECO:0000313" key="8">
    <source>
        <dbReference type="Proteomes" id="UP000694388"/>
    </source>
</evidence>
<dbReference type="Proteomes" id="UP000694388">
    <property type="component" value="Unplaced"/>
</dbReference>
<dbReference type="Gene3D" id="1.25.40.20">
    <property type="entry name" value="Ankyrin repeat-containing domain"/>
    <property type="match status" value="1"/>
</dbReference>
<accession>A0A8C4QYU2</accession>
<evidence type="ECO:0000256" key="2">
    <source>
        <dbReference type="ARBA" id="ARBA00023043"/>
    </source>
</evidence>
<dbReference type="AlphaFoldDB" id="A0A8C4QYU2"/>
<protein>
    <recommendedName>
        <fullName evidence="6">SOWAHA-C winged helix-turn-helix domain-containing protein</fullName>
    </recommendedName>
</protein>
<dbReference type="PANTHER" id="PTHR14491">
    <property type="entry name" value="SOSONDOWAH, ISOFORM G"/>
    <property type="match status" value="1"/>
</dbReference>
<dbReference type="InterPro" id="IPR036770">
    <property type="entry name" value="Ankyrin_rpt-contain_sf"/>
</dbReference>
<feature type="repeat" description="ANK" evidence="4">
    <location>
        <begin position="451"/>
        <end position="484"/>
    </location>
</feature>
<evidence type="ECO:0000256" key="4">
    <source>
        <dbReference type="PROSITE-ProRule" id="PRU00023"/>
    </source>
</evidence>
<keyword evidence="2 4" id="KW-0040">ANK repeat</keyword>
<feature type="compositionally biased region" description="Polar residues" evidence="5">
    <location>
        <begin position="167"/>
        <end position="180"/>
    </location>
</feature>
<dbReference type="InterPro" id="IPR058889">
    <property type="entry name" value="WHD_SOWAHA-C"/>
</dbReference>
<proteinExistence type="inferred from homology"/>
<dbReference type="Pfam" id="PF12796">
    <property type="entry name" value="Ank_2"/>
    <property type="match status" value="1"/>
</dbReference>
<dbReference type="PROSITE" id="PS50297">
    <property type="entry name" value="ANK_REP_REGION"/>
    <property type="match status" value="2"/>
</dbReference>
<keyword evidence="8" id="KW-1185">Reference proteome</keyword>
<feature type="compositionally biased region" description="Polar residues" evidence="5">
    <location>
        <begin position="191"/>
        <end position="204"/>
    </location>
</feature>
<evidence type="ECO:0000259" key="6">
    <source>
        <dbReference type="Pfam" id="PF25877"/>
    </source>
</evidence>
<feature type="domain" description="SOWAHA-C winged helix-turn-helix" evidence="6">
    <location>
        <begin position="2"/>
        <end position="73"/>
    </location>
</feature>
<dbReference type="InterPro" id="IPR002110">
    <property type="entry name" value="Ankyrin_rpt"/>
</dbReference>
<feature type="compositionally biased region" description="Polar residues" evidence="5">
    <location>
        <begin position="215"/>
        <end position="229"/>
    </location>
</feature>
<evidence type="ECO:0000256" key="1">
    <source>
        <dbReference type="ARBA" id="ARBA00022737"/>
    </source>
</evidence>
<keyword evidence="1" id="KW-0677">Repeat</keyword>
<feature type="compositionally biased region" description="Polar residues" evidence="5">
    <location>
        <begin position="143"/>
        <end position="156"/>
    </location>
</feature>
<dbReference type="GeneTree" id="ENSGT00950000183003"/>
<dbReference type="PROSITE" id="PS50088">
    <property type="entry name" value="ANK_REPEAT"/>
    <property type="match status" value="2"/>
</dbReference>
<dbReference type="SMART" id="SM00248">
    <property type="entry name" value="ANK"/>
    <property type="match status" value="2"/>
</dbReference>
<dbReference type="SUPFAM" id="SSF48403">
    <property type="entry name" value="Ankyrin repeat"/>
    <property type="match status" value="1"/>
</dbReference>
<comment type="similarity">
    <text evidence="3">Belongs to the SOWAH family.</text>
</comment>
<evidence type="ECO:0000313" key="7">
    <source>
        <dbReference type="Ensembl" id="ENSEBUP00000021273.1"/>
    </source>
</evidence>
<organism evidence="7 8">
    <name type="scientific">Eptatretus burgeri</name>
    <name type="common">Inshore hagfish</name>
    <dbReference type="NCBI Taxonomy" id="7764"/>
    <lineage>
        <taxon>Eukaryota</taxon>
        <taxon>Metazoa</taxon>
        <taxon>Chordata</taxon>
        <taxon>Craniata</taxon>
        <taxon>Vertebrata</taxon>
        <taxon>Cyclostomata</taxon>
        <taxon>Myxini</taxon>
        <taxon>Myxiniformes</taxon>
        <taxon>Myxinidae</taxon>
        <taxon>Eptatretinae</taxon>
        <taxon>Eptatretus</taxon>
    </lineage>
</organism>
<feature type="region of interest" description="Disordered" evidence="5">
    <location>
        <begin position="273"/>
        <end position="292"/>
    </location>
</feature>
<feature type="repeat" description="ANK" evidence="4">
    <location>
        <begin position="489"/>
        <end position="522"/>
    </location>
</feature>
<feature type="region of interest" description="Disordered" evidence="5">
    <location>
        <begin position="131"/>
        <end position="247"/>
    </location>
</feature>
<dbReference type="Pfam" id="PF25877">
    <property type="entry name" value="WHD_SOWAH"/>
    <property type="match status" value="1"/>
</dbReference>